<comment type="caution">
    <text evidence="1">The sequence shown here is derived from an EMBL/GenBank/DDBJ whole genome shotgun (WGS) entry which is preliminary data.</text>
</comment>
<dbReference type="Proteomes" id="UP001218218">
    <property type="component" value="Unassembled WGS sequence"/>
</dbReference>
<dbReference type="EMBL" id="JARIHO010000021">
    <property type="protein sequence ID" value="KAJ7346191.1"/>
    <property type="molecule type" value="Genomic_DNA"/>
</dbReference>
<protein>
    <submittedName>
        <fullName evidence="1">Uncharacterized protein</fullName>
    </submittedName>
</protein>
<accession>A0AAD6ZYS5</accession>
<proteinExistence type="predicted"/>
<evidence type="ECO:0000313" key="1">
    <source>
        <dbReference type="EMBL" id="KAJ7346191.1"/>
    </source>
</evidence>
<sequence>MDRKRGRVEIMPVSSQGRNLRLDEVESTVHGDSTKLILFILLDMCYSGDWRAQMLQQTKLHHQWLIDLENSAVRGFTVDCMGGHLRPHSVQSHPDKHLPHHACWLLHLLGKNRVPLYFFYGQGFPLKEPIPDPLVKIGFVPHVHEVGYLQSLWLHNNQKAQHETSEAKGWCLIQENYAVKGGPLGKKGAHDLCTALASNEEAEPDEMYNDNDYNNGYVQFQQPASPANIIPSIPDVPGRQKMEDETATQVLEQAYNLGCEDPYKDGDNLPGWRTQDVLSTITYCFGFEEPVAPISSSQQMELEHLVEGDLKGFQAELCDLTSPDSDLTLSGMSTSRSSVSGTKHSIRFVPVVEGANGRGVETRCRVI</sequence>
<organism evidence="1 2">
    <name type="scientific">Mycena albidolilacea</name>
    <dbReference type="NCBI Taxonomy" id="1033008"/>
    <lineage>
        <taxon>Eukaryota</taxon>
        <taxon>Fungi</taxon>
        <taxon>Dikarya</taxon>
        <taxon>Basidiomycota</taxon>
        <taxon>Agaricomycotina</taxon>
        <taxon>Agaricomycetes</taxon>
        <taxon>Agaricomycetidae</taxon>
        <taxon>Agaricales</taxon>
        <taxon>Marasmiineae</taxon>
        <taxon>Mycenaceae</taxon>
        <taxon>Mycena</taxon>
    </lineage>
</organism>
<evidence type="ECO:0000313" key="2">
    <source>
        <dbReference type="Proteomes" id="UP001218218"/>
    </source>
</evidence>
<name>A0AAD6ZYS5_9AGAR</name>
<reference evidence="1" key="1">
    <citation type="submission" date="2023-03" db="EMBL/GenBank/DDBJ databases">
        <title>Massive genome expansion in bonnet fungi (Mycena s.s.) driven by repeated elements and novel gene families across ecological guilds.</title>
        <authorList>
            <consortium name="Lawrence Berkeley National Laboratory"/>
            <person name="Harder C.B."/>
            <person name="Miyauchi S."/>
            <person name="Viragh M."/>
            <person name="Kuo A."/>
            <person name="Thoen E."/>
            <person name="Andreopoulos B."/>
            <person name="Lu D."/>
            <person name="Skrede I."/>
            <person name="Drula E."/>
            <person name="Henrissat B."/>
            <person name="Morin E."/>
            <person name="Kohler A."/>
            <person name="Barry K."/>
            <person name="LaButti K."/>
            <person name="Morin E."/>
            <person name="Salamov A."/>
            <person name="Lipzen A."/>
            <person name="Mereny Z."/>
            <person name="Hegedus B."/>
            <person name="Baldrian P."/>
            <person name="Stursova M."/>
            <person name="Weitz H."/>
            <person name="Taylor A."/>
            <person name="Grigoriev I.V."/>
            <person name="Nagy L.G."/>
            <person name="Martin F."/>
            <person name="Kauserud H."/>
        </authorList>
    </citation>
    <scope>NUCLEOTIDE SEQUENCE</scope>
    <source>
        <strain evidence="1">CBHHK002</strain>
    </source>
</reference>
<gene>
    <name evidence="1" type="ORF">DFH08DRAFT_810023</name>
</gene>
<keyword evidence="2" id="KW-1185">Reference proteome</keyword>
<dbReference type="AlphaFoldDB" id="A0AAD6ZYS5"/>